<reference evidence="1" key="2">
    <citation type="journal article" date="2016" name="Mol. Ecol.">
        <title>Population genomics of the filarial nematode parasite Wuchereria bancrofti from mosquitoes.</title>
        <authorList>
            <person name="Small S.T."/>
            <person name="Reimer L.J."/>
            <person name="Tisch D.J."/>
            <person name="King C.L."/>
            <person name="Christensen B.M."/>
            <person name="Siba P.M."/>
            <person name="Kazura J.W."/>
            <person name="Serre D."/>
            <person name="Zimmerman P.A."/>
        </authorList>
    </citation>
    <scope>NUCLEOTIDE SEQUENCE</scope>
    <source>
        <strain evidence="1">pt0022</strain>
    </source>
</reference>
<evidence type="ECO:0000313" key="2">
    <source>
        <dbReference type="WBParaSite" id="mrna-Wban_10857"/>
    </source>
</evidence>
<proteinExistence type="predicted"/>
<accession>A0AAF5Q7D6</accession>
<dbReference type="InterPro" id="IPR033438">
    <property type="entry name" value="MOLO1"/>
</dbReference>
<reference evidence="2" key="3">
    <citation type="submission" date="2024-02" db="UniProtKB">
        <authorList>
            <consortium name="WormBaseParasite"/>
        </authorList>
    </citation>
    <scope>IDENTIFICATION</scope>
    <source>
        <strain evidence="2">pt0022</strain>
    </source>
</reference>
<dbReference type="WBParaSite" id="mrna-Wban_10857">
    <property type="protein sequence ID" value="mrna-Wban_10857"/>
    <property type="gene ID" value="Wban_10857"/>
</dbReference>
<organism evidence="1 2">
    <name type="scientific">Wuchereria bancrofti</name>
    <dbReference type="NCBI Taxonomy" id="6293"/>
    <lineage>
        <taxon>Eukaryota</taxon>
        <taxon>Metazoa</taxon>
        <taxon>Ecdysozoa</taxon>
        <taxon>Nematoda</taxon>
        <taxon>Chromadorea</taxon>
        <taxon>Rhabditida</taxon>
        <taxon>Spirurina</taxon>
        <taxon>Spiruromorpha</taxon>
        <taxon>Filarioidea</taxon>
        <taxon>Onchocercidae</taxon>
        <taxon>Wuchereria</taxon>
    </lineage>
</organism>
<dbReference type="AlphaFoldDB" id="A0AAF5Q7D6"/>
<name>A0AAF5Q7D6_WUCBA</name>
<reference evidence="1" key="1">
    <citation type="submission" date="2015-03" db="EMBL/GenBank/DDBJ databases">
        <title>Wuchereria bancrofti Genome Sequencing Papua New Guinea Strain.</title>
        <authorList>
            <person name="Small S.T."/>
            <person name="Serre D."/>
            <person name="Zimmerman P.A."/>
        </authorList>
    </citation>
    <scope>NUCLEOTIDE SEQUENCE [LARGE SCALE GENOMIC DNA]</scope>
    <source>
        <strain evidence="1">pt0022</strain>
    </source>
</reference>
<evidence type="ECO:0000313" key="1">
    <source>
        <dbReference type="Proteomes" id="UP000093561"/>
    </source>
</evidence>
<sequence length="123" mass="14091">MHLKHFVSFTKLTCIHTRKLLEIPGIDPSSDIQFTEQERYRLNNDLLQLSQRTSGDQRADFCTTKGVDATLFITKQGNKQLAHQLNIFWAVDEQCKKSIVFVLSTNDHSLYYAADENSPISNT</sequence>
<protein>
    <submittedName>
        <fullName evidence="2">Uncharacterized protein</fullName>
    </submittedName>
</protein>
<dbReference type="GO" id="GO:0005892">
    <property type="term" value="C:acetylcholine-gated channel complex"/>
    <property type="evidence" value="ECO:0007669"/>
    <property type="project" value="InterPro"/>
</dbReference>
<dbReference type="Proteomes" id="UP000093561">
    <property type="component" value="Unassembled WGS sequence"/>
</dbReference>
<dbReference type="Pfam" id="PF17175">
    <property type="entry name" value="MOLO1"/>
    <property type="match status" value="1"/>
</dbReference>